<proteinExistence type="predicted"/>
<reference evidence="2" key="1">
    <citation type="journal article" date="2020" name="MBio">
        <title>Horizontal gene transfer to a defensive symbiont with a reduced genome amongst a multipartite beetle microbiome.</title>
        <authorList>
            <person name="Waterworth S.C."/>
            <person name="Florez L.V."/>
            <person name="Rees E.R."/>
            <person name="Hertweck C."/>
            <person name="Kaltenpoth M."/>
            <person name="Kwan J.C."/>
        </authorList>
    </citation>
    <scope>NUCLEOTIDE SEQUENCE [LARGE SCALE GENOMIC DNA]</scope>
</reference>
<comment type="caution">
    <text evidence="1">The sequence shown here is derived from an EMBL/GenBank/DDBJ whole genome shotgun (WGS) entry which is preliminary data.</text>
</comment>
<dbReference type="EMBL" id="WNDP01000027">
    <property type="protein sequence ID" value="KAF1026156.1"/>
    <property type="molecule type" value="Genomic_DNA"/>
</dbReference>
<evidence type="ECO:0000313" key="2">
    <source>
        <dbReference type="Proteomes" id="UP000490535"/>
    </source>
</evidence>
<protein>
    <submittedName>
        <fullName evidence="1">Uncharacterized protein</fullName>
    </submittedName>
</protein>
<name>A0A833US33_ACIBZ</name>
<dbReference type="AlphaFoldDB" id="A0A833US33"/>
<dbReference type="Proteomes" id="UP000490535">
    <property type="component" value="Unassembled WGS sequence"/>
</dbReference>
<evidence type="ECO:0000313" key="1">
    <source>
        <dbReference type="EMBL" id="KAF1026156.1"/>
    </source>
</evidence>
<accession>A0A833US33</accession>
<sequence>MSDLIEQSCDHFWAHDHMGYAKKCIKCNKMVRMSFTSDSFIGRKIEEDNVTNIGNHLSPSTKIINQNHQQVIHNQKYSIHKNLSLVMGMVILHNSHIERRLRNEF</sequence>
<gene>
    <name evidence="1" type="ORF">GAK29_01418</name>
</gene>
<organism evidence="1 2">
    <name type="scientific">Acinetobacter bereziniae</name>
    <name type="common">Acinetobacter genomosp. 10</name>
    <dbReference type="NCBI Taxonomy" id="106648"/>
    <lineage>
        <taxon>Bacteria</taxon>
        <taxon>Pseudomonadati</taxon>
        <taxon>Pseudomonadota</taxon>
        <taxon>Gammaproteobacteria</taxon>
        <taxon>Moraxellales</taxon>
        <taxon>Moraxellaceae</taxon>
        <taxon>Acinetobacter</taxon>
    </lineage>
</organism>